<proteinExistence type="inferred from homology"/>
<name>A0A6J4MTB3_9ACTN</name>
<dbReference type="Gene3D" id="3.40.1740.10">
    <property type="entry name" value="VC0467-like"/>
    <property type="match status" value="1"/>
</dbReference>
<dbReference type="GO" id="GO:0005829">
    <property type="term" value="C:cytosol"/>
    <property type="evidence" value="ECO:0007669"/>
    <property type="project" value="TreeGrafter"/>
</dbReference>
<reference evidence="3" key="1">
    <citation type="submission" date="2020-02" db="EMBL/GenBank/DDBJ databases">
        <authorList>
            <person name="Meier V. D."/>
        </authorList>
    </citation>
    <scope>NUCLEOTIDE SEQUENCE</scope>
    <source>
        <strain evidence="3">AVDCRST_MAG47</strain>
    </source>
</reference>
<dbReference type="PANTHER" id="PTHR30327:SF1">
    <property type="entry name" value="UPF0301 PROTEIN YQGE"/>
    <property type="match status" value="1"/>
</dbReference>
<dbReference type="HAMAP" id="MF_00758">
    <property type="entry name" value="UPF0301"/>
    <property type="match status" value="1"/>
</dbReference>
<dbReference type="NCBIfam" id="NF001270">
    <property type="entry name" value="PRK00228.2-2"/>
    <property type="match status" value="1"/>
</dbReference>
<sequence>MTGATGEQGLAAGRLLVATPSLVDPNFANAVVLLLDHDGDGSLGVVLNRPSAITVASVLPDWAASVDPPEVLFEGGPVSTDAALAVALVPDAGADPIGFRRLFDRTGIIDLDTPPEVLAPAITRMRVFAGYSGWGSGQLESEIEEGSWYVVDATAHDIFDDDPGGLWSAVLRRQPGSLAWVSTRPSDPTLN</sequence>
<dbReference type="PANTHER" id="PTHR30327">
    <property type="entry name" value="UNCHARACTERIZED PROTEIN YQGE"/>
    <property type="match status" value="1"/>
</dbReference>
<dbReference type="SUPFAM" id="SSF143456">
    <property type="entry name" value="VC0467-like"/>
    <property type="match status" value="1"/>
</dbReference>
<accession>A0A6J4MTB3</accession>
<dbReference type="InterPro" id="IPR003774">
    <property type="entry name" value="AlgH-like"/>
</dbReference>
<organism evidence="3">
    <name type="scientific">uncultured Nocardioidaceae bacterium</name>
    <dbReference type="NCBI Taxonomy" id="253824"/>
    <lineage>
        <taxon>Bacteria</taxon>
        <taxon>Bacillati</taxon>
        <taxon>Actinomycetota</taxon>
        <taxon>Actinomycetes</taxon>
        <taxon>Propionibacteriales</taxon>
        <taxon>Nocardioidaceae</taxon>
        <taxon>environmental samples</taxon>
    </lineage>
</organism>
<gene>
    <name evidence="3" type="ORF">AVDCRST_MAG47-841</name>
</gene>
<protein>
    <recommendedName>
        <fullName evidence="2">UPF0301 protein AVDCRST_MAG47-841</fullName>
    </recommendedName>
</protein>
<dbReference type="EMBL" id="CADCUK010000061">
    <property type="protein sequence ID" value="CAA9368088.1"/>
    <property type="molecule type" value="Genomic_DNA"/>
</dbReference>
<comment type="similarity">
    <text evidence="1 2">Belongs to the UPF0301 (AlgH) family.</text>
</comment>
<dbReference type="Pfam" id="PF02622">
    <property type="entry name" value="DUF179"/>
    <property type="match status" value="1"/>
</dbReference>
<evidence type="ECO:0000256" key="2">
    <source>
        <dbReference type="HAMAP-Rule" id="MF_00758"/>
    </source>
</evidence>
<dbReference type="AlphaFoldDB" id="A0A6J4MTB3"/>
<evidence type="ECO:0000256" key="1">
    <source>
        <dbReference type="ARBA" id="ARBA00009600"/>
    </source>
</evidence>
<evidence type="ECO:0000313" key="3">
    <source>
        <dbReference type="EMBL" id="CAA9368088.1"/>
    </source>
</evidence>